<evidence type="ECO:0000256" key="1">
    <source>
        <dbReference type="ARBA" id="ARBA00022741"/>
    </source>
</evidence>
<evidence type="ECO:0000256" key="2">
    <source>
        <dbReference type="ARBA" id="ARBA00022801"/>
    </source>
</evidence>
<dbReference type="Gene3D" id="3.40.50.300">
    <property type="entry name" value="P-loop containing nucleotide triphosphate hydrolases"/>
    <property type="match status" value="3"/>
</dbReference>
<evidence type="ECO:0000256" key="3">
    <source>
        <dbReference type="ARBA" id="ARBA00022806"/>
    </source>
</evidence>
<dbReference type="InterPro" id="IPR027417">
    <property type="entry name" value="P-loop_NTPase"/>
</dbReference>
<dbReference type="GO" id="GO:0016787">
    <property type="term" value="F:hydrolase activity"/>
    <property type="evidence" value="ECO:0007669"/>
    <property type="project" value="UniProtKB-UniRule"/>
</dbReference>
<dbReference type="PANTHER" id="PTHR11070">
    <property type="entry name" value="UVRD / RECB / PCRA DNA HELICASE FAMILY MEMBER"/>
    <property type="match status" value="1"/>
</dbReference>
<feature type="domain" description="UvrD-like helicase ATP-binding" evidence="6">
    <location>
        <begin position="183"/>
        <end position="571"/>
    </location>
</feature>
<keyword evidence="1 5" id="KW-0547">Nucleotide-binding</keyword>
<dbReference type="PROSITE" id="PS51198">
    <property type="entry name" value="UVRD_HELICASE_ATP_BIND"/>
    <property type="match status" value="1"/>
</dbReference>
<dbReference type="GO" id="GO:0003677">
    <property type="term" value="F:DNA binding"/>
    <property type="evidence" value="ECO:0007669"/>
    <property type="project" value="InterPro"/>
</dbReference>
<gene>
    <name evidence="7" type="ORF">EXE58_09205</name>
</gene>
<dbReference type="GO" id="GO:0005524">
    <property type="term" value="F:ATP binding"/>
    <property type="evidence" value="ECO:0007669"/>
    <property type="project" value="UniProtKB-UniRule"/>
</dbReference>
<dbReference type="GO" id="GO:0005829">
    <property type="term" value="C:cytosol"/>
    <property type="evidence" value="ECO:0007669"/>
    <property type="project" value="TreeGrafter"/>
</dbReference>
<dbReference type="GO" id="GO:0043138">
    <property type="term" value="F:3'-5' DNA helicase activity"/>
    <property type="evidence" value="ECO:0007669"/>
    <property type="project" value="TreeGrafter"/>
</dbReference>
<evidence type="ECO:0000313" key="7">
    <source>
        <dbReference type="EMBL" id="QBX55612.1"/>
    </source>
</evidence>
<dbReference type="RefSeq" id="WP_135267603.1">
    <property type="nucleotide sequence ID" value="NZ_CP038436.1"/>
</dbReference>
<dbReference type="Proteomes" id="UP000294853">
    <property type="component" value="Chromosome"/>
</dbReference>
<dbReference type="SUPFAM" id="SSF52540">
    <property type="entry name" value="P-loop containing nucleoside triphosphate hydrolases"/>
    <property type="match status" value="1"/>
</dbReference>
<dbReference type="InterPro" id="IPR014016">
    <property type="entry name" value="UvrD-like_ATP-bd"/>
</dbReference>
<dbReference type="OrthoDB" id="9787585at2"/>
<proteinExistence type="predicted"/>
<dbReference type="AlphaFoldDB" id="A0A4V1BM97"/>
<keyword evidence="2 5" id="KW-0378">Hydrolase</keyword>
<keyword evidence="8" id="KW-1185">Reference proteome</keyword>
<keyword evidence="3 5" id="KW-0347">Helicase</keyword>
<organism evidence="7 8">
    <name type="scientific">Nocardioides seonyuensis</name>
    <dbReference type="NCBI Taxonomy" id="2518371"/>
    <lineage>
        <taxon>Bacteria</taxon>
        <taxon>Bacillati</taxon>
        <taxon>Actinomycetota</taxon>
        <taxon>Actinomycetes</taxon>
        <taxon>Propionibacteriales</taxon>
        <taxon>Nocardioidaceae</taxon>
        <taxon>Nocardioides</taxon>
    </lineage>
</organism>
<dbReference type="InterPro" id="IPR000212">
    <property type="entry name" value="DNA_helicase_UvrD/REP"/>
</dbReference>
<sequence>MSEELEAREIAAEQAYVDEVYVQMEASARNARALAKEGHSRGRLGHEGGLVERDAMVYQAAKRLAQLDAAHEGLVFGRLDLAPDLDPQPRYIGRIGVRNAEHDVLLIDWRAPAAGMFYQATAAEPQGVVRRRVLRAEHRTVVGVEDELLDDSAETDLPIIGEGALMAQLSRARDRSMHSIVATIQAEQDKAIRAPGKGVVTISGGPGTGKTVVALHRAAFLLYSDRRRYESGGVLVVGPSGVFMRYIERVLPSLGETAVALRSLGEVVNGVRATRHDEPAVADVKGAARMAEVLRRTARQQAPGSPTSFRIFWRDDTLVLDPQLLGRLRRQLMSQGRRNRQLPRIARTLLDAMWRQVRGERGRERGREAFDEEMLSHEGFLDFAATWWPPLDAATVLGWLRDPEFLQRVAEGVLTQEEQVLLTKSWAADAALSIEDVPLLDELRYALGDVPRRTDDERDLDETGLLEGGVDLQELSTAADREFASGPGWAPPTHRLEDDTYAHVLIDEAQDLTPMQWRMVGRRGRTASWTIVGDPAQSSWPVPAEAAAARAEALEGKPLHEFHLSTNYRNSAEIYSFAADYARRVGLDADLPDAVRRTGEEPRVVAPVDDDALEAATREAVNEIAERVAGTVGIVVPAARRSEVNAWLASWPERADDSAGARAAIDSTKAPSGEDRVVVLTGLDTKGLEFDGIVVVRPHEIEDESATGRATLYVVLTRATQLLTTVG</sequence>
<dbReference type="PANTHER" id="PTHR11070:SF45">
    <property type="entry name" value="DNA 3'-5' HELICASE"/>
    <property type="match status" value="1"/>
</dbReference>
<protein>
    <submittedName>
        <fullName evidence="7">Helicase</fullName>
    </submittedName>
</protein>
<accession>A0A4V1BM97</accession>
<keyword evidence="4 5" id="KW-0067">ATP-binding</keyword>
<dbReference type="KEGG" id="nsn:EXE58_09205"/>
<dbReference type="Pfam" id="PF13245">
    <property type="entry name" value="AAA_19"/>
    <property type="match status" value="1"/>
</dbReference>
<name>A0A4V1BM97_9ACTN</name>
<feature type="binding site" evidence="5">
    <location>
        <begin position="204"/>
        <end position="211"/>
    </location>
    <ligand>
        <name>ATP</name>
        <dbReference type="ChEBI" id="CHEBI:30616"/>
    </ligand>
</feature>
<dbReference type="EMBL" id="CP038436">
    <property type="protein sequence ID" value="QBX55612.1"/>
    <property type="molecule type" value="Genomic_DNA"/>
</dbReference>
<evidence type="ECO:0000256" key="5">
    <source>
        <dbReference type="PROSITE-ProRule" id="PRU00560"/>
    </source>
</evidence>
<evidence type="ECO:0000256" key="4">
    <source>
        <dbReference type="ARBA" id="ARBA00022840"/>
    </source>
</evidence>
<evidence type="ECO:0000259" key="6">
    <source>
        <dbReference type="PROSITE" id="PS51198"/>
    </source>
</evidence>
<dbReference type="GO" id="GO:0000725">
    <property type="term" value="P:recombinational repair"/>
    <property type="evidence" value="ECO:0007669"/>
    <property type="project" value="TreeGrafter"/>
</dbReference>
<evidence type="ECO:0000313" key="8">
    <source>
        <dbReference type="Proteomes" id="UP000294853"/>
    </source>
</evidence>
<reference evidence="7 8" key="1">
    <citation type="submission" date="2019-03" db="EMBL/GenBank/DDBJ databases">
        <title>Three New Species of Nocardioides, Nocardioides euryhalodurans sp. nov., Nocardioides seonyuensis sp. nov. and Nocardioides eburneoflavus sp. nov. Iolated from Soil.</title>
        <authorList>
            <person name="Roh S.G."/>
            <person name="Lee C."/>
            <person name="Kim M.-K."/>
            <person name="Kim S.B."/>
        </authorList>
    </citation>
    <scope>NUCLEOTIDE SEQUENCE [LARGE SCALE GENOMIC DNA]</scope>
    <source>
        <strain evidence="7 8">MMS17-SY207-3</strain>
    </source>
</reference>